<keyword evidence="2" id="KW-0805">Transcription regulation</keyword>
<dbReference type="Proteomes" id="UP000184440">
    <property type="component" value="Unassembled WGS sequence"/>
</dbReference>
<keyword evidence="4" id="KW-0804">Transcription</keyword>
<dbReference type="InterPro" id="IPR007627">
    <property type="entry name" value="RNA_pol_sigma70_r2"/>
</dbReference>
<accession>A0A1M7RJH4</accession>
<evidence type="ECO:0000256" key="2">
    <source>
        <dbReference type="ARBA" id="ARBA00023015"/>
    </source>
</evidence>
<dbReference type="RefSeq" id="WP_178380054.1">
    <property type="nucleotide sequence ID" value="NZ_FRCS01000014.1"/>
</dbReference>
<reference evidence="7 8" key="1">
    <citation type="submission" date="2016-11" db="EMBL/GenBank/DDBJ databases">
        <authorList>
            <person name="Jaros S."/>
            <person name="Januszkiewicz K."/>
            <person name="Wedrychowicz H."/>
        </authorList>
    </citation>
    <scope>NUCLEOTIDE SEQUENCE [LARGE SCALE GENOMIC DNA]</scope>
    <source>
        <strain evidence="7 8">DSM 46144</strain>
    </source>
</reference>
<dbReference type="SUPFAM" id="SSF88659">
    <property type="entry name" value="Sigma3 and sigma4 domains of RNA polymerase sigma factors"/>
    <property type="match status" value="1"/>
</dbReference>
<dbReference type="InterPro" id="IPR039425">
    <property type="entry name" value="RNA_pol_sigma-70-like"/>
</dbReference>
<evidence type="ECO:0000256" key="1">
    <source>
        <dbReference type="ARBA" id="ARBA00010641"/>
    </source>
</evidence>
<dbReference type="SUPFAM" id="SSF88946">
    <property type="entry name" value="Sigma2 domain of RNA polymerase sigma factors"/>
    <property type="match status" value="1"/>
</dbReference>
<dbReference type="STRING" id="134849.SAMN05443668_114124"/>
<dbReference type="InterPro" id="IPR013249">
    <property type="entry name" value="RNA_pol_sigma70_r4_t2"/>
</dbReference>
<sequence length="201" mass="21753">MPLAPEGNGILAAETDQLLYERVQAADEAAFAELYDRYAELVHVVAVSLLRDRAAAEEVTQDVFVSMWTNPGAYQPERGSVRTWLTMLARRRAIDAVRAAESRQRLTTAAYSAVPPGPTPPDEAVLTSDLVATVRTAVDTLPDAQRTAILLAYHDGLTAGEISARLGIPEGTAKWRLRAGLQRLARRVTDDGHPDADPVPG</sequence>
<dbReference type="InterPro" id="IPR013325">
    <property type="entry name" value="RNA_pol_sigma_r2"/>
</dbReference>
<dbReference type="GO" id="GO:0006352">
    <property type="term" value="P:DNA-templated transcription initiation"/>
    <property type="evidence" value="ECO:0007669"/>
    <property type="project" value="InterPro"/>
</dbReference>
<evidence type="ECO:0000313" key="8">
    <source>
        <dbReference type="Proteomes" id="UP000184440"/>
    </source>
</evidence>
<feature type="domain" description="RNA polymerase sigma-70 region 2" evidence="5">
    <location>
        <begin position="34"/>
        <end position="101"/>
    </location>
</feature>
<dbReference type="PANTHER" id="PTHR43133:SF62">
    <property type="entry name" value="RNA POLYMERASE SIGMA FACTOR SIGZ"/>
    <property type="match status" value="1"/>
</dbReference>
<dbReference type="GO" id="GO:0003677">
    <property type="term" value="F:DNA binding"/>
    <property type="evidence" value="ECO:0007669"/>
    <property type="project" value="InterPro"/>
</dbReference>
<organism evidence="7 8">
    <name type="scientific">Cryptosporangium aurantiacum</name>
    <dbReference type="NCBI Taxonomy" id="134849"/>
    <lineage>
        <taxon>Bacteria</taxon>
        <taxon>Bacillati</taxon>
        <taxon>Actinomycetota</taxon>
        <taxon>Actinomycetes</taxon>
        <taxon>Cryptosporangiales</taxon>
        <taxon>Cryptosporangiaceae</taxon>
        <taxon>Cryptosporangium</taxon>
    </lineage>
</organism>
<evidence type="ECO:0000259" key="6">
    <source>
        <dbReference type="Pfam" id="PF08281"/>
    </source>
</evidence>
<evidence type="ECO:0000313" key="7">
    <source>
        <dbReference type="EMBL" id="SHN46290.1"/>
    </source>
</evidence>
<dbReference type="Pfam" id="PF08281">
    <property type="entry name" value="Sigma70_r4_2"/>
    <property type="match status" value="1"/>
</dbReference>
<dbReference type="EMBL" id="FRCS01000014">
    <property type="protein sequence ID" value="SHN46290.1"/>
    <property type="molecule type" value="Genomic_DNA"/>
</dbReference>
<proteinExistence type="inferred from homology"/>
<dbReference type="NCBIfam" id="TIGR02937">
    <property type="entry name" value="sigma70-ECF"/>
    <property type="match status" value="1"/>
</dbReference>
<dbReference type="AlphaFoldDB" id="A0A1M7RJH4"/>
<dbReference type="InterPro" id="IPR014284">
    <property type="entry name" value="RNA_pol_sigma-70_dom"/>
</dbReference>
<gene>
    <name evidence="7" type="ORF">SAMN05443668_114124</name>
</gene>
<protein>
    <submittedName>
        <fullName evidence="7">RNA polymerase sigma-70 factor, ECF subfamily</fullName>
    </submittedName>
</protein>
<dbReference type="PANTHER" id="PTHR43133">
    <property type="entry name" value="RNA POLYMERASE ECF-TYPE SIGMA FACTO"/>
    <property type="match status" value="1"/>
</dbReference>
<dbReference type="GO" id="GO:0016987">
    <property type="term" value="F:sigma factor activity"/>
    <property type="evidence" value="ECO:0007669"/>
    <property type="project" value="UniProtKB-KW"/>
</dbReference>
<dbReference type="Pfam" id="PF04542">
    <property type="entry name" value="Sigma70_r2"/>
    <property type="match status" value="1"/>
</dbReference>
<keyword evidence="8" id="KW-1185">Reference proteome</keyword>
<dbReference type="InterPro" id="IPR036388">
    <property type="entry name" value="WH-like_DNA-bd_sf"/>
</dbReference>
<comment type="similarity">
    <text evidence="1">Belongs to the sigma-70 factor family. ECF subfamily.</text>
</comment>
<keyword evidence="3" id="KW-0731">Sigma factor</keyword>
<dbReference type="CDD" id="cd06171">
    <property type="entry name" value="Sigma70_r4"/>
    <property type="match status" value="1"/>
</dbReference>
<evidence type="ECO:0000259" key="5">
    <source>
        <dbReference type="Pfam" id="PF04542"/>
    </source>
</evidence>
<evidence type="ECO:0000256" key="4">
    <source>
        <dbReference type="ARBA" id="ARBA00023163"/>
    </source>
</evidence>
<name>A0A1M7RJH4_9ACTN</name>
<dbReference type="InterPro" id="IPR013324">
    <property type="entry name" value="RNA_pol_sigma_r3/r4-like"/>
</dbReference>
<evidence type="ECO:0000256" key="3">
    <source>
        <dbReference type="ARBA" id="ARBA00023082"/>
    </source>
</evidence>
<dbReference type="Gene3D" id="1.10.1740.10">
    <property type="match status" value="1"/>
</dbReference>
<dbReference type="Gene3D" id="1.10.10.10">
    <property type="entry name" value="Winged helix-like DNA-binding domain superfamily/Winged helix DNA-binding domain"/>
    <property type="match status" value="1"/>
</dbReference>
<feature type="domain" description="RNA polymerase sigma factor 70 region 4 type 2" evidence="6">
    <location>
        <begin position="134"/>
        <end position="184"/>
    </location>
</feature>